<dbReference type="GO" id="GO:0003700">
    <property type="term" value="F:DNA-binding transcription factor activity"/>
    <property type="evidence" value="ECO:0007669"/>
    <property type="project" value="InterPro"/>
</dbReference>
<feature type="domain" description="HTH marR-type" evidence="1">
    <location>
        <begin position="4"/>
        <end position="141"/>
    </location>
</feature>
<dbReference type="InterPro" id="IPR036390">
    <property type="entry name" value="WH_DNA-bd_sf"/>
</dbReference>
<gene>
    <name evidence="2" type="ORF">EFK50_19170</name>
</gene>
<protein>
    <submittedName>
        <fullName evidence="2">MarR family transcriptional regulator</fullName>
    </submittedName>
</protein>
<name>A0A3N0CAH0_9ACTN</name>
<dbReference type="PROSITE" id="PS50995">
    <property type="entry name" value="HTH_MARR_2"/>
    <property type="match status" value="1"/>
</dbReference>
<dbReference type="PANTHER" id="PTHR33164:SF57">
    <property type="entry name" value="MARR-FAMILY TRANSCRIPTIONAL REGULATOR"/>
    <property type="match status" value="1"/>
</dbReference>
<dbReference type="OrthoDB" id="9154853at2"/>
<dbReference type="Proteomes" id="UP000267128">
    <property type="component" value="Unassembled WGS sequence"/>
</dbReference>
<dbReference type="RefSeq" id="WP_123229202.1">
    <property type="nucleotide sequence ID" value="NZ_RJSE01000009.1"/>
</dbReference>
<dbReference type="EMBL" id="RJSE01000009">
    <property type="protein sequence ID" value="RNL60450.1"/>
    <property type="molecule type" value="Genomic_DNA"/>
</dbReference>
<dbReference type="InterPro" id="IPR039422">
    <property type="entry name" value="MarR/SlyA-like"/>
</dbReference>
<dbReference type="InterPro" id="IPR000835">
    <property type="entry name" value="HTH_MarR-typ"/>
</dbReference>
<dbReference type="SMART" id="SM00347">
    <property type="entry name" value="HTH_MARR"/>
    <property type="match status" value="1"/>
</dbReference>
<dbReference type="Pfam" id="PF01047">
    <property type="entry name" value="MarR"/>
    <property type="match status" value="1"/>
</dbReference>
<dbReference type="Gene3D" id="1.10.10.10">
    <property type="entry name" value="Winged helix-like DNA-binding domain superfamily/Winged helix DNA-binding domain"/>
    <property type="match status" value="1"/>
</dbReference>
<evidence type="ECO:0000313" key="2">
    <source>
        <dbReference type="EMBL" id="RNL60450.1"/>
    </source>
</evidence>
<evidence type="ECO:0000259" key="1">
    <source>
        <dbReference type="PROSITE" id="PS50995"/>
    </source>
</evidence>
<dbReference type="InterPro" id="IPR036388">
    <property type="entry name" value="WH-like_DNA-bd_sf"/>
</dbReference>
<keyword evidence="3" id="KW-1185">Reference proteome</keyword>
<reference evidence="2 3" key="1">
    <citation type="submission" date="2018-11" db="EMBL/GenBank/DDBJ databases">
        <authorList>
            <person name="Li F."/>
        </authorList>
    </citation>
    <scope>NUCLEOTIDE SEQUENCE [LARGE SCALE GENOMIC DNA]</scope>
    <source>
        <strain evidence="2 3">Gsoil 097</strain>
    </source>
</reference>
<sequence>MPTTTDIASTVRVLELELTLLARHQLSSAQHAPDLGLDRSGYQLLCRLEVGAMTLKQLAEAFRLDISTVNRQIAALRHKGLVERVADPAGGVAQLLQPTRTGLELLERDRNVKRGHISQLLATWDPDDVDQLHRLLAKLNTSIEDREGRPWPRP</sequence>
<dbReference type="PANTHER" id="PTHR33164">
    <property type="entry name" value="TRANSCRIPTIONAL REGULATOR, MARR FAMILY"/>
    <property type="match status" value="1"/>
</dbReference>
<organism evidence="2 3">
    <name type="scientific">Nocardioides marmoriginsengisoli</name>
    <dbReference type="NCBI Taxonomy" id="661483"/>
    <lineage>
        <taxon>Bacteria</taxon>
        <taxon>Bacillati</taxon>
        <taxon>Actinomycetota</taxon>
        <taxon>Actinomycetes</taxon>
        <taxon>Propionibacteriales</taxon>
        <taxon>Nocardioidaceae</taxon>
        <taxon>Nocardioides</taxon>
    </lineage>
</organism>
<dbReference type="AlphaFoldDB" id="A0A3N0CAH0"/>
<proteinExistence type="predicted"/>
<dbReference type="PRINTS" id="PR00598">
    <property type="entry name" value="HTHMARR"/>
</dbReference>
<dbReference type="GO" id="GO:0006950">
    <property type="term" value="P:response to stress"/>
    <property type="evidence" value="ECO:0007669"/>
    <property type="project" value="TreeGrafter"/>
</dbReference>
<dbReference type="SUPFAM" id="SSF46785">
    <property type="entry name" value="Winged helix' DNA-binding domain"/>
    <property type="match status" value="1"/>
</dbReference>
<comment type="caution">
    <text evidence="2">The sequence shown here is derived from an EMBL/GenBank/DDBJ whole genome shotgun (WGS) entry which is preliminary data.</text>
</comment>
<evidence type="ECO:0000313" key="3">
    <source>
        <dbReference type="Proteomes" id="UP000267128"/>
    </source>
</evidence>
<accession>A0A3N0CAH0</accession>